<dbReference type="SUPFAM" id="SSF53328">
    <property type="entry name" value="Formyltransferase"/>
    <property type="match status" value="1"/>
</dbReference>
<feature type="region of interest" description="Disordered" evidence="5">
    <location>
        <begin position="227"/>
        <end position="251"/>
    </location>
</feature>
<dbReference type="GO" id="GO:0005829">
    <property type="term" value="C:cytosol"/>
    <property type="evidence" value="ECO:0007669"/>
    <property type="project" value="TreeGrafter"/>
</dbReference>
<reference evidence="7 8" key="1">
    <citation type="submission" date="2020-03" db="EMBL/GenBank/DDBJ databases">
        <title>Genomic Encyclopedia of Type Strains, Phase IV (KMG-IV): sequencing the most valuable type-strain genomes for metagenomic binning, comparative biology and taxonomic classification.</title>
        <authorList>
            <person name="Goeker M."/>
        </authorList>
    </citation>
    <scope>NUCLEOTIDE SEQUENCE [LARGE SCALE GENOMIC DNA]</scope>
    <source>
        <strain evidence="7 8">DSM 16846</strain>
    </source>
</reference>
<comment type="caution">
    <text evidence="7">The sequence shown here is derived from an EMBL/GenBank/DDBJ whole genome shotgun (WGS) entry which is preliminary data.</text>
</comment>
<dbReference type="Pfam" id="PF00551">
    <property type="entry name" value="Formyl_trans_N"/>
    <property type="match status" value="1"/>
</dbReference>
<evidence type="ECO:0000313" key="8">
    <source>
        <dbReference type="Proteomes" id="UP000558192"/>
    </source>
</evidence>
<dbReference type="Proteomes" id="UP000558192">
    <property type="component" value="Unassembled WGS sequence"/>
</dbReference>
<protein>
    <recommendedName>
        <fullName evidence="2">phosphoribosylglycinamide formyltransferase 1</fullName>
        <ecNumber evidence="2">2.1.2.2</ecNumber>
    </recommendedName>
</protein>
<dbReference type="Gene3D" id="3.40.50.170">
    <property type="entry name" value="Formyl transferase, N-terminal domain"/>
    <property type="match status" value="1"/>
</dbReference>
<comment type="pathway">
    <text evidence="1">Purine metabolism; IMP biosynthesis via de novo pathway; N(2)-formyl-N(1)-(5-phospho-D-ribosyl)glycinamide from N(1)-(5-phospho-D-ribosyl)glycinamide (10-formyl THF route): step 1/1.</text>
</comment>
<dbReference type="CDD" id="cd08653">
    <property type="entry name" value="FMT_core_like_3"/>
    <property type="match status" value="1"/>
</dbReference>
<dbReference type="InterPro" id="IPR036477">
    <property type="entry name" value="Formyl_transf_N_sf"/>
</dbReference>
<evidence type="ECO:0000256" key="4">
    <source>
        <dbReference type="ARBA" id="ARBA00022755"/>
    </source>
</evidence>
<dbReference type="RefSeq" id="WP_168069076.1">
    <property type="nucleotide sequence ID" value="NZ_JAATJC010000001.1"/>
</dbReference>
<dbReference type="PANTHER" id="PTHR43369">
    <property type="entry name" value="PHOSPHORIBOSYLGLYCINAMIDE FORMYLTRANSFERASE"/>
    <property type="match status" value="1"/>
</dbReference>
<dbReference type="GO" id="GO:0004644">
    <property type="term" value="F:phosphoribosylglycinamide formyltransferase activity"/>
    <property type="evidence" value="ECO:0007669"/>
    <property type="project" value="UniProtKB-EC"/>
</dbReference>
<keyword evidence="4" id="KW-0658">Purine biosynthesis</keyword>
<dbReference type="PANTHER" id="PTHR43369:SF2">
    <property type="entry name" value="PHOSPHORIBOSYLGLYCINAMIDE FORMYLTRANSFERASE"/>
    <property type="match status" value="1"/>
</dbReference>
<proteinExistence type="predicted"/>
<name>A0A7X6BHH2_9SPHN</name>
<evidence type="ECO:0000313" key="7">
    <source>
        <dbReference type="EMBL" id="NJC06097.1"/>
    </source>
</evidence>
<accession>A0A7X6BHH2</accession>
<keyword evidence="3" id="KW-0808">Transferase</keyword>
<evidence type="ECO:0000256" key="1">
    <source>
        <dbReference type="ARBA" id="ARBA00005054"/>
    </source>
</evidence>
<dbReference type="EMBL" id="JAATJC010000001">
    <property type="protein sequence ID" value="NJC06097.1"/>
    <property type="molecule type" value="Genomic_DNA"/>
</dbReference>
<evidence type="ECO:0000259" key="6">
    <source>
        <dbReference type="Pfam" id="PF00551"/>
    </source>
</evidence>
<keyword evidence="8" id="KW-1185">Reference proteome</keyword>
<organism evidence="7 8">
    <name type="scientific">Sphingomonas kaistensis</name>
    <dbReference type="NCBI Taxonomy" id="298708"/>
    <lineage>
        <taxon>Bacteria</taxon>
        <taxon>Pseudomonadati</taxon>
        <taxon>Pseudomonadota</taxon>
        <taxon>Alphaproteobacteria</taxon>
        <taxon>Sphingomonadales</taxon>
        <taxon>Sphingomonadaceae</taxon>
        <taxon>Sphingomonas</taxon>
    </lineage>
</organism>
<dbReference type="EC" id="2.1.2.2" evidence="2"/>
<evidence type="ECO:0000256" key="5">
    <source>
        <dbReference type="SAM" id="MobiDB-lite"/>
    </source>
</evidence>
<gene>
    <name evidence="7" type="ORF">GGQ97_001890</name>
</gene>
<evidence type="ECO:0000256" key="2">
    <source>
        <dbReference type="ARBA" id="ARBA00012254"/>
    </source>
</evidence>
<dbReference type="InterPro" id="IPR002376">
    <property type="entry name" value="Formyl_transf_N"/>
</dbReference>
<feature type="domain" description="Formyl transferase N-terminal" evidence="6">
    <location>
        <begin position="109"/>
        <end position="221"/>
    </location>
</feature>
<evidence type="ECO:0000256" key="3">
    <source>
        <dbReference type="ARBA" id="ARBA00022679"/>
    </source>
</evidence>
<feature type="compositionally biased region" description="Basic and acidic residues" evidence="5">
    <location>
        <begin position="227"/>
        <end position="246"/>
    </location>
</feature>
<sequence>MRVVLLTAHSEEGEVQHRFVATHLLREFGGDLVGIIVATGIRKPVRQRLVAWCKRYSAAQIASRIAVRLHRRLSGGDVLRQEALTRVLFPDGEDGRMPGGPVLHRIASHNSDECRQLLARLGADVVLVYGTLIISAKTIAACARPINLHTGWSPLYRGSDTMFWALHNGEPDYAGVTVHRLVPAVDAGAILARGRPRIEAGDDEPTIFAKGVKLGAELLASAARREARGETKPLEQDLASGKEYRSVQRSMGAERTLRRRLGDGLLKGGVAECREEF</sequence>
<dbReference type="AlphaFoldDB" id="A0A7X6BHH2"/>
<dbReference type="GO" id="GO:0006189">
    <property type="term" value="P:'de novo' IMP biosynthetic process"/>
    <property type="evidence" value="ECO:0007669"/>
    <property type="project" value="TreeGrafter"/>
</dbReference>